<dbReference type="PANTHER" id="PTHR33116">
    <property type="entry name" value="REVERSE TRANSCRIPTASE ZINC-BINDING DOMAIN-CONTAINING PROTEIN-RELATED-RELATED"/>
    <property type="match status" value="1"/>
</dbReference>
<gene>
    <name evidence="1" type="ORF">MTR67_018996</name>
</gene>
<keyword evidence="2" id="KW-1185">Reference proteome</keyword>
<name>A0AAF0TMW5_SOLVR</name>
<dbReference type="EMBL" id="CP133615">
    <property type="protein sequence ID" value="WMV25611.1"/>
    <property type="molecule type" value="Genomic_DNA"/>
</dbReference>
<protein>
    <submittedName>
        <fullName evidence="1">Uncharacterized protein</fullName>
    </submittedName>
</protein>
<dbReference type="AlphaFoldDB" id="A0AAF0TMW5"/>
<evidence type="ECO:0000313" key="1">
    <source>
        <dbReference type="EMBL" id="WMV25611.1"/>
    </source>
</evidence>
<reference evidence="1" key="1">
    <citation type="submission" date="2023-08" db="EMBL/GenBank/DDBJ databases">
        <title>A de novo genome assembly of Solanum verrucosum Schlechtendal, a Mexican diploid species geographically isolated from the other diploid A-genome species in potato relatives.</title>
        <authorList>
            <person name="Hosaka K."/>
        </authorList>
    </citation>
    <scope>NUCLEOTIDE SEQUENCE</scope>
    <source>
        <tissue evidence="1">Young leaves</tissue>
    </source>
</reference>
<proteinExistence type="predicted"/>
<dbReference type="Proteomes" id="UP001234989">
    <property type="component" value="Chromosome 4"/>
</dbReference>
<sequence>MPTYMMSLFPIPDGVIERLDVLRRKFLWEGNSETKKFHLVKWDALIGSKQKGGMEVRNLKTQNQCLMMKWLWRFASSELALWKEVVQLKYEMANHWTTKMVTDTYGINLWRSIRNLWPKLRENCSIRTEDVRKVLSKIVSVAFKYHFRMPPYFTLLLRSLASLEGQGGSSFGGGQDAGSEIEMVQTCVEERHVCLSVEVLEVGYGCFQERKRVLSCPSFAKAPG</sequence>
<organism evidence="1 2">
    <name type="scientific">Solanum verrucosum</name>
    <dbReference type="NCBI Taxonomy" id="315347"/>
    <lineage>
        <taxon>Eukaryota</taxon>
        <taxon>Viridiplantae</taxon>
        <taxon>Streptophyta</taxon>
        <taxon>Embryophyta</taxon>
        <taxon>Tracheophyta</taxon>
        <taxon>Spermatophyta</taxon>
        <taxon>Magnoliopsida</taxon>
        <taxon>eudicotyledons</taxon>
        <taxon>Gunneridae</taxon>
        <taxon>Pentapetalae</taxon>
        <taxon>asterids</taxon>
        <taxon>lamiids</taxon>
        <taxon>Solanales</taxon>
        <taxon>Solanaceae</taxon>
        <taxon>Solanoideae</taxon>
        <taxon>Solaneae</taxon>
        <taxon>Solanum</taxon>
    </lineage>
</organism>
<evidence type="ECO:0000313" key="2">
    <source>
        <dbReference type="Proteomes" id="UP001234989"/>
    </source>
</evidence>
<accession>A0AAF0TMW5</accession>
<dbReference type="PANTHER" id="PTHR33116:SF85">
    <property type="entry name" value="REVERSE TRANSCRIPTASE ZINC-BINDING DOMAIN-CONTAINING PROTEIN"/>
    <property type="match status" value="1"/>
</dbReference>